<evidence type="ECO:0000256" key="6">
    <source>
        <dbReference type="ARBA" id="ARBA00023004"/>
    </source>
</evidence>
<keyword evidence="9 10" id="KW-0456">Lyase</keyword>
<evidence type="ECO:0000256" key="10">
    <source>
        <dbReference type="RuleBase" id="RU363130"/>
    </source>
</evidence>
<comment type="subcellular location">
    <subcellularLocation>
        <location evidence="1 10">Mitochondrion inner membrane</location>
    </subcellularLocation>
</comment>
<dbReference type="GO" id="GO:0004408">
    <property type="term" value="F:holocytochrome-c synthase activity"/>
    <property type="evidence" value="ECO:0007669"/>
    <property type="project" value="UniProtKB-EC"/>
</dbReference>
<evidence type="ECO:0000256" key="8">
    <source>
        <dbReference type="ARBA" id="ARBA00023136"/>
    </source>
</evidence>
<accession>A0A6G0WT76</accession>
<evidence type="ECO:0000256" key="11">
    <source>
        <dbReference type="SAM" id="MobiDB-lite"/>
    </source>
</evidence>
<comment type="similarity">
    <text evidence="2 10">Belongs to the cytochrome c-type heme lyase family.</text>
</comment>
<dbReference type="GO" id="GO:0005743">
    <property type="term" value="C:mitochondrial inner membrane"/>
    <property type="evidence" value="ECO:0007669"/>
    <property type="project" value="UniProtKB-SubCell"/>
</dbReference>
<feature type="compositionally biased region" description="Basic and acidic residues" evidence="11">
    <location>
        <begin position="1"/>
        <end position="10"/>
    </location>
</feature>
<dbReference type="PROSITE" id="PS00822">
    <property type="entry name" value="CYTO_HEME_LYASE_2"/>
    <property type="match status" value="1"/>
</dbReference>
<keyword evidence="6 10" id="KW-0408">Iron</keyword>
<evidence type="ECO:0000256" key="5">
    <source>
        <dbReference type="ARBA" id="ARBA00022792"/>
    </source>
</evidence>
<evidence type="ECO:0000256" key="2">
    <source>
        <dbReference type="ARBA" id="ARBA00007255"/>
    </source>
</evidence>
<evidence type="ECO:0000313" key="12">
    <source>
        <dbReference type="EMBL" id="KAF0730642.1"/>
    </source>
</evidence>
<dbReference type="GO" id="GO:0046872">
    <property type="term" value="F:metal ion binding"/>
    <property type="evidence" value="ECO:0007669"/>
    <property type="project" value="UniProtKB-KW"/>
</dbReference>
<keyword evidence="3 10" id="KW-0349">Heme</keyword>
<keyword evidence="4 10" id="KW-0479">Metal-binding</keyword>
<comment type="catalytic activity">
    <reaction evidence="10">
        <text>holo-[cytochrome c] = apo-[cytochrome c] + heme b</text>
        <dbReference type="Rhea" id="RHEA:22648"/>
        <dbReference type="Rhea" id="RHEA-COMP:10725"/>
        <dbReference type="Rhea" id="RHEA-COMP:10726"/>
        <dbReference type="ChEBI" id="CHEBI:29950"/>
        <dbReference type="ChEBI" id="CHEBI:60344"/>
        <dbReference type="ChEBI" id="CHEBI:83739"/>
        <dbReference type="EC" id="4.4.1.17"/>
    </reaction>
</comment>
<dbReference type="Pfam" id="PF01265">
    <property type="entry name" value="Cyto_heme_lyase"/>
    <property type="match status" value="1"/>
</dbReference>
<dbReference type="PANTHER" id="PTHR12743">
    <property type="entry name" value="CYTOCHROME C1 HEME LYASE"/>
    <property type="match status" value="1"/>
</dbReference>
<comment type="function">
    <text evidence="10">Lyase that catalyzes the covalent linking of the heme group to the cytochrome C apoprotein to produce the mature functional cytochrome.</text>
</comment>
<name>A0A6G0WT76_9STRA</name>
<dbReference type="EMBL" id="VJMJ01000153">
    <property type="protein sequence ID" value="KAF0730642.1"/>
    <property type="molecule type" value="Genomic_DNA"/>
</dbReference>
<feature type="region of interest" description="Disordered" evidence="11">
    <location>
        <begin position="1"/>
        <end position="22"/>
    </location>
</feature>
<evidence type="ECO:0000256" key="9">
    <source>
        <dbReference type="ARBA" id="ARBA00023239"/>
    </source>
</evidence>
<keyword evidence="13" id="KW-1185">Reference proteome</keyword>
<dbReference type="InterPro" id="IPR000511">
    <property type="entry name" value="Holocyt_c/c1_synthase"/>
</dbReference>
<reference evidence="12 13" key="1">
    <citation type="submission" date="2019-07" db="EMBL/GenBank/DDBJ databases">
        <title>Genomics analysis of Aphanomyces spp. identifies a new class of oomycete effector associated with host adaptation.</title>
        <authorList>
            <person name="Gaulin E."/>
        </authorList>
    </citation>
    <scope>NUCLEOTIDE SEQUENCE [LARGE SCALE GENOMIC DNA]</scope>
    <source>
        <strain evidence="12 13">ATCC 201684</strain>
    </source>
</reference>
<dbReference type="VEuPathDB" id="FungiDB:AeMF1_013128"/>
<proteinExistence type="inferred from homology"/>
<protein>
    <recommendedName>
        <fullName evidence="10">Holocytochrome c-type synthase</fullName>
        <ecNumber evidence="10">4.4.1.17</ecNumber>
    </recommendedName>
</protein>
<comment type="caution">
    <text evidence="12">The sequence shown here is derived from an EMBL/GenBank/DDBJ whole genome shotgun (WGS) entry which is preliminary data.</text>
</comment>
<evidence type="ECO:0000256" key="3">
    <source>
        <dbReference type="ARBA" id="ARBA00022617"/>
    </source>
</evidence>
<evidence type="ECO:0000256" key="4">
    <source>
        <dbReference type="ARBA" id="ARBA00022723"/>
    </source>
</evidence>
<gene>
    <name evidence="12" type="ORF">Ae201684_012061</name>
</gene>
<evidence type="ECO:0000256" key="7">
    <source>
        <dbReference type="ARBA" id="ARBA00023128"/>
    </source>
</evidence>
<organism evidence="12 13">
    <name type="scientific">Aphanomyces euteiches</name>
    <dbReference type="NCBI Taxonomy" id="100861"/>
    <lineage>
        <taxon>Eukaryota</taxon>
        <taxon>Sar</taxon>
        <taxon>Stramenopiles</taxon>
        <taxon>Oomycota</taxon>
        <taxon>Saprolegniomycetes</taxon>
        <taxon>Saprolegniales</taxon>
        <taxon>Verrucalvaceae</taxon>
        <taxon>Aphanomyces</taxon>
    </lineage>
</organism>
<keyword evidence="7 10" id="KW-0496">Mitochondrion</keyword>
<evidence type="ECO:0000313" key="13">
    <source>
        <dbReference type="Proteomes" id="UP000481153"/>
    </source>
</evidence>
<keyword evidence="8 10" id="KW-0472">Membrane</keyword>
<dbReference type="Proteomes" id="UP000481153">
    <property type="component" value="Unassembled WGS sequence"/>
</dbReference>
<dbReference type="PANTHER" id="PTHR12743:SF0">
    <property type="entry name" value="HOLOCYTOCHROME C-TYPE SYNTHASE"/>
    <property type="match status" value="1"/>
</dbReference>
<sequence>MSCPVDHKGGAAETTANASGCPVDHSCKANDMGGCPVDHTTLTKSGLNALNLMEPADQRADPQQKVPLSTHRVASTIPMGSYVPAHQNEGQDTWKYPSEQQYFNAMKRKGWDPQERDMKVIVGIHNTINEKGWAEVVEYERTLHPEAYEGNAMPKLVRFMGRPKDLTPKARLLNTFGMANLPFDRHDWIVDRNGTEVRYVIDFYTGQPTPGKPISVYLDVRPALDNVGNAVDRLRMQFQKTIMPMLPFRGMLWNDKKN</sequence>
<evidence type="ECO:0000256" key="1">
    <source>
        <dbReference type="ARBA" id="ARBA00004273"/>
    </source>
</evidence>
<dbReference type="AlphaFoldDB" id="A0A6G0WT76"/>
<keyword evidence="5 10" id="KW-0999">Mitochondrion inner membrane</keyword>
<dbReference type="EC" id="4.4.1.17" evidence="10"/>